<feature type="region of interest" description="Disordered" evidence="7">
    <location>
        <begin position="232"/>
        <end position="284"/>
    </location>
</feature>
<accession>A0ABP8J0Q6</accession>
<feature type="transmembrane region" description="Helical" evidence="8">
    <location>
        <begin position="67"/>
        <end position="83"/>
    </location>
</feature>
<dbReference type="PANTHER" id="PTHR30506">
    <property type="entry name" value="INNER MEMBRANE PROTEIN"/>
    <property type="match status" value="1"/>
</dbReference>
<evidence type="ECO:0000256" key="1">
    <source>
        <dbReference type="ARBA" id="ARBA00004651"/>
    </source>
</evidence>
<reference evidence="11" key="1">
    <citation type="journal article" date="2019" name="Int. J. Syst. Evol. Microbiol.">
        <title>The Global Catalogue of Microorganisms (GCM) 10K type strain sequencing project: providing services to taxonomists for standard genome sequencing and annotation.</title>
        <authorList>
            <consortium name="The Broad Institute Genomics Platform"/>
            <consortium name="The Broad Institute Genome Sequencing Center for Infectious Disease"/>
            <person name="Wu L."/>
            <person name="Ma J."/>
        </authorList>
    </citation>
    <scope>NUCLEOTIDE SEQUENCE [LARGE SCALE GENOMIC DNA]</scope>
    <source>
        <strain evidence="11">JCM 17808</strain>
    </source>
</reference>
<dbReference type="InterPro" id="IPR005115">
    <property type="entry name" value="Gly_transporter"/>
</dbReference>
<evidence type="ECO:0000259" key="9">
    <source>
        <dbReference type="Pfam" id="PF03458"/>
    </source>
</evidence>
<evidence type="ECO:0000256" key="8">
    <source>
        <dbReference type="SAM" id="Phobius"/>
    </source>
</evidence>
<protein>
    <recommendedName>
        <fullName evidence="9">Glycine transporter domain-containing protein</fullName>
    </recommendedName>
</protein>
<dbReference type="PANTHER" id="PTHR30506:SF3">
    <property type="entry name" value="UPF0126 INNER MEMBRANE PROTEIN YADS-RELATED"/>
    <property type="match status" value="1"/>
</dbReference>
<evidence type="ECO:0000256" key="5">
    <source>
        <dbReference type="ARBA" id="ARBA00022989"/>
    </source>
</evidence>
<evidence type="ECO:0000256" key="4">
    <source>
        <dbReference type="ARBA" id="ARBA00022692"/>
    </source>
</evidence>
<dbReference type="EMBL" id="BAABGL010000002">
    <property type="protein sequence ID" value="GAA4382877.1"/>
    <property type="molecule type" value="Genomic_DNA"/>
</dbReference>
<proteinExistence type="inferred from homology"/>
<keyword evidence="3" id="KW-1003">Cell membrane</keyword>
<evidence type="ECO:0000256" key="7">
    <source>
        <dbReference type="SAM" id="MobiDB-lite"/>
    </source>
</evidence>
<feature type="transmembrane region" description="Helical" evidence="8">
    <location>
        <begin position="34"/>
        <end position="55"/>
    </location>
</feature>
<feature type="transmembrane region" description="Helical" evidence="8">
    <location>
        <begin position="176"/>
        <end position="196"/>
    </location>
</feature>
<evidence type="ECO:0000313" key="11">
    <source>
        <dbReference type="Proteomes" id="UP001500642"/>
    </source>
</evidence>
<feature type="transmembrane region" description="Helical" evidence="8">
    <location>
        <begin position="152"/>
        <end position="170"/>
    </location>
</feature>
<dbReference type="Proteomes" id="UP001500642">
    <property type="component" value="Unassembled WGS sequence"/>
</dbReference>
<organism evidence="10 11">
    <name type="scientific">Brevibacterium pityocampae</name>
    <dbReference type="NCBI Taxonomy" id="506594"/>
    <lineage>
        <taxon>Bacteria</taxon>
        <taxon>Bacillati</taxon>
        <taxon>Actinomycetota</taxon>
        <taxon>Actinomycetes</taxon>
        <taxon>Micrococcales</taxon>
        <taxon>Brevibacteriaceae</taxon>
        <taxon>Brevibacterium</taxon>
    </lineage>
</organism>
<sequence length="284" mass="30090">MNSPSVLLLVFDLLGVFFFAISGNLLAARRNFDITGGLILGLLAGLGGGVIRDVILGTTPNSLREPIYLLPPVLAAVVVYLLGHRAERARVPIVVFDALGLALFSVTGSIIAIGGGMNFPAAVILGVLTATGGGLMRDVVANEVPAVFNGSDLYVIPAFVGAVLTALVRFNDIWNVWTGSVIVVLVFAFRMLAWCLQWRVPQPMRGWSFREIHAQARKRGSAFRPLWVRRSPATASGSHATGRSGERHAGARDAEEQGRDDRSRTGGAPPADPGDGSDAPRADG</sequence>
<evidence type="ECO:0000256" key="3">
    <source>
        <dbReference type="ARBA" id="ARBA00022475"/>
    </source>
</evidence>
<comment type="subcellular location">
    <subcellularLocation>
        <location evidence="1">Cell membrane</location>
        <topology evidence="1">Multi-pass membrane protein</topology>
    </subcellularLocation>
</comment>
<comment type="similarity">
    <text evidence="2">Belongs to the UPF0126 family.</text>
</comment>
<feature type="domain" description="Glycine transporter" evidence="9">
    <location>
        <begin position="95"/>
        <end position="168"/>
    </location>
</feature>
<keyword evidence="11" id="KW-1185">Reference proteome</keyword>
<evidence type="ECO:0000256" key="6">
    <source>
        <dbReference type="ARBA" id="ARBA00023136"/>
    </source>
</evidence>
<comment type="caution">
    <text evidence="10">The sequence shown here is derived from an EMBL/GenBank/DDBJ whole genome shotgun (WGS) entry which is preliminary data.</text>
</comment>
<keyword evidence="4 8" id="KW-0812">Transmembrane</keyword>
<dbReference type="RefSeq" id="WP_345029141.1">
    <property type="nucleotide sequence ID" value="NZ_BAABGL010000002.1"/>
</dbReference>
<evidence type="ECO:0000313" key="10">
    <source>
        <dbReference type="EMBL" id="GAA4382877.1"/>
    </source>
</evidence>
<feature type="transmembrane region" description="Helical" evidence="8">
    <location>
        <begin position="119"/>
        <end position="140"/>
    </location>
</feature>
<feature type="transmembrane region" description="Helical" evidence="8">
    <location>
        <begin position="6"/>
        <end position="27"/>
    </location>
</feature>
<feature type="transmembrane region" description="Helical" evidence="8">
    <location>
        <begin position="95"/>
        <end position="113"/>
    </location>
</feature>
<feature type="domain" description="Glycine transporter" evidence="9">
    <location>
        <begin position="10"/>
        <end position="82"/>
    </location>
</feature>
<gene>
    <name evidence="10" type="ORF">GCM10023167_01890</name>
</gene>
<keyword evidence="5 8" id="KW-1133">Transmembrane helix</keyword>
<dbReference type="Pfam" id="PF03458">
    <property type="entry name" value="Gly_transporter"/>
    <property type="match status" value="2"/>
</dbReference>
<evidence type="ECO:0000256" key="2">
    <source>
        <dbReference type="ARBA" id="ARBA00008193"/>
    </source>
</evidence>
<name>A0ABP8J0Q6_9MICO</name>
<feature type="compositionally biased region" description="Basic and acidic residues" evidence="7">
    <location>
        <begin position="244"/>
        <end position="264"/>
    </location>
</feature>
<feature type="compositionally biased region" description="Low complexity" evidence="7">
    <location>
        <begin position="266"/>
        <end position="277"/>
    </location>
</feature>
<keyword evidence="6 8" id="KW-0472">Membrane</keyword>